<gene>
    <name evidence="1" type="ORF">CEQ21_23675</name>
</gene>
<sequence length="265" mass="31142">MGRCLQRMARHMNDVIISKLVEIERSHAVTILYAIEAGSRSQGVSNSNSDYDVRFIYMHEKDWYLSLDQKKDTIEVQEDRLDISGWDLAKTLRLLRKSNISLSEWLQSKIVYQEVPGFAQELLQLFKASFNAKSAFYHHLQLAKKNYLAYKHKQKNPKIYYYSLKSILACNWIHQRKQMPPNDMMQLLEDVEISAELLTEVNLLLKEKISGKKQEHELNTLRGFMDAELEQLQSIGQDMSISITNEREITLALDNFFRKMLNRYE</sequence>
<dbReference type="Pfam" id="PF10127">
    <property type="entry name" value="RlaP"/>
    <property type="match status" value="1"/>
</dbReference>
<reference evidence="2" key="1">
    <citation type="submission" date="2018-10" db="EMBL/GenBank/DDBJ databases">
        <title>FDA dAtabase for Regulatory Grade micrObial Sequences (FDA-ARGOS): Supporting development and validation of Infectious Disease Dx tests.</title>
        <authorList>
            <person name="Minogue T."/>
            <person name="Wolcott M."/>
            <person name="Wasieloski L."/>
            <person name="Aguilar W."/>
            <person name="Moore D."/>
            <person name="Tallon L."/>
            <person name="Sadzewicz L."/>
            <person name="Sengamalay N."/>
            <person name="Ott S."/>
            <person name="Godinez A."/>
            <person name="Nagaraj S."/>
            <person name="Vavikolanu K."/>
            <person name="Vyas G."/>
            <person name="Nadendla S."/>
            <person name="George J."/>
            <person name="Sichtig H."/>
        </authorList>
    </citation>
    <scope>NUCLEOTIDE SEQUENCE [LARGE SCALE GENOMIC DNA]</scope>
    <source>
        <strain evidence="2">FDAARGOS_343</strain>
    </source>
</reference>
<dbReference type="PANTHER" id="PTHR34817:SF2">
    <property type="entry name" value="NUCLEOTIDYLTRANSFERASE"/>
    <property type="match status" value="1"/>
</dbReference>
<accession>A0A553SN51</accession>
<dbReference type="EMBL" id="RIBP01000004">
    <property type="protein sequence ID" value="TRZ38398.1"/>
    <property type="molecule type" value="Genomic_DNA"/>
</dbReference>
<evidence type="ECO:0000313" key="2">
    <source>
        <dbReference type="Proteomes" id="UP000319837"/>
    </source>
</evidence>
<protein>
    <submittedName>
        <fullName evidence="1">Nucleotidyltransferase domain-containing protein</fullName>
    </submittedName>
</protein>
<dbReference type="InterPro" id="IPR018775">
    <property type="entry name" value="RlaP"/>
</dbReference>
<proteinExistence type="predicted"/>
<evidence type="ECO:0000313" key="1">
    <source>
        <dbReference type="EMBL" id="TRZ38398.1"/>
    </source>
</evidence>
<dbReference type="PANTHER" id="PTHR34817">
    <property type="entry name" value="NUCLEOTIDYLTRANSFERASE"/>
    <property type="match status" value="1"/>
</dbReference>
<dbReference type="GO" id="GO:0016740">
    <property type="term" value="F:transferase activity"/>
    <property type="evidence" value="ECO:0007669"/>
    <property type="project" value="UniProtKB-KW"/>
</dbReference>
<keyword evidence="1" id="KW-0808">Transferase</keyword>
<name>A0A553SN51_NIACI</name>
<organism evidence="1 2">
    <name type="scientific">Niallia circulans</name>
    <name type="common">Bacillus circulans</name>
    <dbReference type="NCBI Taxonomy" id="1397"/>
    <lineage>
        <taxon>Bacteria</taxon>
        <taxon>Bacillati</taxon>
        <taxon>Bacillota</taxon>
        <taxon>Bacilli</taxon>
        <taxon>Bacillales</taxon>
        <taxon>Bacillaceae</taxon>
        <taxon>Niallia</taxon>
    </lineage>
</organism>
<comment type="caution">
    <text evidence="1">The sequence shown here is derived from an EMBL/GenBank/DDBJ whole genome shotgun (WGS) entry which is preliminary data.</text>
</comment>
<dbReference type="AlphaFoldDB" id="A0A553SN51"/>
<dbReference type="Proteomes" id="UP000319837">
    <property type="component" value="Unassembled WGS sequence"/>
</dbReference>